<organism evidence="1 2">
    <name type="scientific">Dothidotthia symphoricarpi CBS 119687</name>
    <dbReference type="NCBI Taxonomy" id="1392245"/>
    <lineage>
        <taxon>Eukaryota</taxon>
        <taxon>Fungi</taxon>
        <taxon>Dikarya</taxon>
        <taxon>Ascomycota</taxon>
        <taxon>Pezizomycotina</taxon>
        <taxon>Dothideomycetes</taxon>
        <taxon>Pleosporomycetidae</taxon>
        <taxon>Pleosporales</taxon>
        <taxon>Dothidotthiaceae</taxon>
        <taxon>Dothidotthia</taxon>
    </lineage>
</organism>
<dbReference type="EMBL" id="ML977497">
    <property type="protein sequence ID" value="KAF2134947.1"/>
    <property type="molecule type" value="Genomic_DNA"/>
</dbReference>
<name>A0A6A6AVT3_9PLEO</name>
<dbReference type="GeneID" id="54407615"/>
<evidence type="ECO:0000313" key="1">
    <source>
        <dbReference type="EMBL" id="KAF2134947.1"/>
    </source>
</evidence>
<protein>
    <submittedName>
        <fullName evidence="1">Uncharacterized protein</fullName>
    </submittedName>
</protein>
<keyword evidence="2" id="KW-1185">Reference proteome</keyword>
<reference evidence="1" key="1">
    <citation type="journal article" date="2020" name="Stud. Mycol.">
        <title>101 Dothideomycetes genomes: a test case for predicting lifestyles and emergence of pathogens.</title>
        <authorList>
            <person name="Haridas S."/>
            <person name="Albert R."/>
            <person name="Binder M."/>
            <person name="Bloem J."/>
            <person name="Labutti K."/>
            <person name="Salamov A."/>
            <person name="Andreopoulos B."/>
            <person name="Baker S."/>
            <person name="Barry K."/>
            <person name="Bills G."/>
            <person name="Bluhm B."/>
            <person name="Cannon C."/>
            <person name="Castanera R."/>
            <person name="Culley D."/>
            <person name="Daum C."/>
            <person name="Ezra D."/>
            <person name="Gonzalez J."/>
            <person name="Henrissat B."/>
            <person name="Kuo A."/>
            <person name="Liang C."/>
            <person name="Lipzen A."/>
            <person name="Lutzoni F."/>
            <person name="Magnuson J."/>
            <person name="Mondo S."/>
            <person name="Nolan M."/>
            <person name="Ohm R."/>
            <person name="Pangilinan J."/>
            <person name="Park H.-J."/>
            <person name="Ramirez L."/>
            <person name="Alfaro M."/>
            <person name="Sun H."/>
            <person name="Tritt A."/>
            <person name="Yoshinaga Y."/>
            <person name="Zwiers L.-H."/>
            <person name="Turgeon B."/>
            <person name="Goodwin S."/>
            <person name="Spatafora J."/>
            <person name="Crous P."/>
            <person name="Grigoriev I."/>
        </authorList>
    </citation>
    <scope>NUCLEOTIDE SEQUENCE</scope>
    <source>
        <strain evidence="1">CBS 119687</strain>
    </source>
</reference>
<dbReference type="RefSeq" id="XP_033529334.1">
    <property type="nucleotide sequence ID" value="XM_033667183.1"/>
</dbReference>
<gene>
    <name evidence="1" type="ORF">P153DRAFT_362660</name>
</gene>
<dbReference type="Proteomes" id="UP000799771">
    <property type="component" value="Unassembled WGS sequence"/>
</dbReference>
<dbReference type="AlphaFoldDB" id="A0A6A6AVT3"/>
<proteinExistence type="predicted"/>
<sequence>MATGTTLPPLVVVFQFALGALGVLTLAVATRAAVWIASEAALAAVYDVAHDQG</sequence>
<accession>A0A6A6AVT3</accession>
<evidence type="ECO:0000313" key="2">
    <source>
        <dbReference type="Proteomes" id="UP000799771"/>
    </source>
</evidence>